<name>A0A6N8IV28_9BURK</name>
<dbReference type="CDD" id="cd02526">
    <property type="entry name" value="GT2_RfbF_like"/>
    <property type="match status" value="1"/>
</dbReference>
<dbReference type="NCBIfam" id="TIGR01556">
    <property type="entry name" value="rhamnosyltran"/>
    <property type="match status" value="1"/>
</dbReference>
<evidence type="ECO:0000256" key="2">
    <source>
        <dbReference type="ARBA" id="ARBA00022676"/>
    </source>
</evidence>
<organism evidence="5 6">
    <name type="scientific">Ramlibacter pinisoli</name>
    <dbReference type="NCBI Taxonomy" id="2682844"/>
    <lineage>
        <taxon>Bacteria</taxon>
        <taxon>Pseudomonadati</taxon>
        <taxon>Pseudomonadota</taxon>
        <taxon>Betaproteobacteria</taxon>
        <taxon>Burkholderiales</taxon>
        <taxon>Comamonadaceae</taxon>
        <taxon>Ramlibacter</taxon>
    </lineage>
</organism>
<dbReference type="EMBL" id="WSEL01000003">
    <property type="protein sequence ID" value="MVQ29793.1"/>
    <property type="molecule type" value="Genomic_DNA"/>
</dbReference>
<reference evidence="5 6" key="1">
    <citation type="submission" date="2019-12" db="EMBL/GenBank/DDBJ databases">
        <authorList>
            <person name="Huq M.A."/>
        </authorList>
    </citation>
    <scope>NUCLEOTIDE SEQUENCE [LARGE SCALE GENOMIC DNA]</scope>
    <source>
        <strain evidence="5 6">MAH-25</strain>
    </source>
</reference>
<dbReference type="PANTHER" id="PTHR43179">
    <property type="entry name" value="RHAMNOSYLTRANSFERASE WBBL"/>
    <property type="match status" value="1"/>
</dbReference>
<evidence type="ECO:0000313" key="6">
    <source>
        <dbReference type="Proteomes" id="UP000469385"/>
    </source>
</evidence>
<sequence length="309" mass="33650">MRPSGVAAPGCAAVIVTYHPDLPTVERLLGLLRDEVQSVFVVDNGSSEQVLERLDAAAVAAGAVVVRLGRNRGIAAAHNEGIALASRAGLDYVLLFDHDSLPEPGMAAGLLAAHETHNKEGQRVAGVGAMWVDQRSGRRGRFYRIRRGRIVGMDLADDAPAVEVDFLISSGSMLSLEAVRAIGAMREDFFIDHVDTEWCLRARRAGWLLYGVPAAQISHALGDSTRRVWLGRWREVALHSPERNYYEVRNTFLLLRTPGIGANWTVALLMRVAQQLVFYGLGVAPQGRRIARMARGMRDGLLGRGGPLS</sequence>
<dbReference type="Proteomes" id="UP000469385">
    <property type="component" value="Unassembled WGS sequence"/>
</dbReference>
<evidence type="ECO:0000259" key="4">
    <source>
        <dbReference type="Pfam" id="PF00535"/>
    </source>
</evidence>
<comment type="caution">
    <text evidence="5">The sequence shown here is derived from an EMBL/GenBank/DDBJ whole genome shotgun (WGS) entry which is preliminary data.</text>
</comment>
<evidence type="ECO:0000313" key="5">
    <source>
        <dbReference type="EMBL" id="MVQ29793.1"/>
    </source>
</evidence>
<dbReference type="Gene3D" id="3.90.550.10">
    <property type="entry name" value="Spore Coat Polysaccharide Biosynthesis Protein SpsA, Chain A"/>
    <property type="match status" value="1"/>
</dbReference>
<proteinExistence type="inferred from homology"/>
<dbReference type="InterPro" id="IPR006446">
    <property type="entry name" value="RhaTrfase"/>
</dbReference>
<dbReference type="InterPro" id="IPR001173">
    <property type="entry name" value="Glyco_trans_2-like"/>
</dbReference>
<keyword evidence="2" id="KW-0328">Glycosyltransferase</keyword>
<feature type="domain" description="Glycosyltransferase 2-like" evidence="4">
    <location>
        <begin position="15"/>
        <end position="175"/>
    </location>
</feature>
<gene>
    <name evidence="5" type="ORF">GON04_10060</name>
</gene>
<dbReference type="InterPro" id="IPR029044">
    <property type="entry name" value="Nucleotide-diphossugar_trans"/>
</dbReference>
<accession>A0A6N8IV28</accession>
<evidence type="ECO:0000256" key="3">
    <source>
        <dbReference type="ARBA" id="ARBA00022679"/>
    </source>
</evidence>
<dbReference type="RefSeq" id="WP_157397762.1">
    <property type="nucleotide sequence ID" value="NZ_WSEL01000003.1"/>
</dbReference>
<dbReference type="AlphaFoldDB" id="A0A6N8IV28"/>
<dbReference type="PANTHER" id="PTHR43179:SF12">
    <property type="entry name" value="GALACTOFURANOSYLTRANSFERASE GLFT2"/>
    <property type="match status" value="1"/>
</dbReference>
<dbReference type="GO" id="GO:0016757">
    <property type="term" value="F:glycosyltransferase activity"/>
    <property type="evidence" value="ECO:0007669"/>
    <property type="project" value="UniProtKB-KW"/>
</dbReference>
<dbReference type="SUPFAM" id="SSF53448">
    <property type="entry name" value="Nucleotide-diphospho-sugar transferases"/>
    <property type="match status" value="1"/>
</dbReference>
<evidence type="ECO:0000256" key="1">
    <source>
        <dbReference type="ARBA" id="ARBA00006739"/>
    </source>
</evidence>
<comment type="similarity">
    <text evidence="1">Belongs to the glycosyltransferase 2 family.</text>
</comment>
<keyword evidence="3 5" id="KW-0808">Transferase</keyword>
<protein>
    <submittedName>
        <fullName evidence="5">Rhamnosyltransferase</fullName>
    </submittedName>
</protein>
<dbReference type="Pfam" id="PF00535">
    <property type="entry name" value="Glycos_transf_2"/>
    <property type="match status" value="1"/>
</dbReference>
<keyword evidence="6" id="KW-1185">Reference proteome</keyword>